<dbReference type="STRING" id="1190417.SAMN05660690_1575"/>
<dbReference type="AlphaFoldDB" id="A0A1G6LVW2"/>
<accession>A0A1G6LVW2</accession>
<dbReference type="SMART" id="SM00028">
    <property type="entry name" value="TPR"/>
    <property type="match status" value="4"/>
</dbReference>
<protein>
    <submittedName>
        <fullName evidence="1">Tetratricopeptide repeat-containing protein</fullName>
    </submittedName>
</protein>
<dbReference type="InterPro" id="IPR011990">
    <property type="entry name" value="TPR-like_helical_dom_sf"/>
</dbReference>
<name>A0A1G6LVW2_9ACTN</name>
<dbReference type="Pfam" id="PF13432">
    <property type="entry name" value="TPR_16"/>
    <property type="match status" value="1"/>
</dbReference>
<gene>
    <name evidence="1" type="ORF">SAMN05660690_1575</name>
</gene>
<dbReference type="Pfam" id="PF13181">
    <property type="entry name" value="TPR_8"/>
    <property type="match status" value="1"/>
</dbReference>
<evidence type="ECO:0000313" key="2">
    <source>
        <dbReference type="Proteomes" id="UP000199416"/>
    </source>
</evidence>
<proteinExistence type="predicted"/>
<dbReference type="Proteomes" id="UP000199416">
    <property type="component" value="Unassembled WGS sequence"/>
</dbReference>
<dbReference type="PANTHER" id="PTHR12558">
    <property type="entry name" value="CELL DIVISION CYCLE 16,23,27"/>
    <property type="match status" value="1"/>
</dbReference>
<sequence>MQVRADIIGAMTEDLDARLWRLQASEDADELIDLGCDLADVGRQTDAEWCFRRAAALGDATGYYDLGNSLAAQQRWAEAAHAYEVALAGGEPDAWRNLGLVLEQLGDLAGAMAAYRGAAEVGDTEGGLQLAFLLREQGEREEALEVAEQLAAAGDEEADAVAACWRWCATLDPALEPRLRAGAAHFPAARADLAALLLQTGREEEARAVLERGAKLGEQVAWLPLGNLYREQLGDDEAAEEAYRAGIQAGDVYCHHNLGVLLADRGDLTGAAEEFERGAEAGDQLAAAALRLLQES</sequence>
<organism evidence="1 2">
    <name type="scientific">Geodermatophilus telluris</name>
    <dbReference type="NCBI Taxonomy" id="1190417"/>
    <lineage>
        <taxon>Bacteria</taxon>
        <taxon>Bacillati</taxon>
        <taxon>Actinomycetota</taxon>
        <taxon>Actinomycetes</taxon>
        <taxon>Geodermatophilales</taxon>
        <taxon>Geodermatophilaceae</taxon>
        <taxon>Geodermatophilus</taxon>
    </lineage>
</organism>
<dbReference type="Gene3D" id="1.25.40.10">
    <property type="entry name" value="Tetratricopeptide repeat domain"/>
    <property type="match status" value="2"/>
</dbReference>
<keyword evidence="2" id="KW-1185">Reference proteome</keyword>
<dbReference type="SUPFAM" id="SSF81901">
    <property type="entry name" value="HCP-like"/>
    <property type="match status" value="2"/>
</dbReference>
<reference evidence="2" key="1">
    <citation type="submission" date="2016-10" db="EMBL/GenBank/DDBJ databases">
        <authorList>
            <person name="Varghese N."/>
            <person name="Submissions S."/>
        </authorList>
    </citation>
    <scope>NUCLEOTIDE SEQUENCE [LARGE SCALE GENOMIC DNA]</scope>
    <source>
        <strain evidence="2">DSM 45421</strain>
    </source>
</reference>
<dbReference type="EMBL" id="FMZF01000002">
    <property type="protein sequence ID" value="SDC47361.1"/>
    <property type="molecule type" value="Genomic_DNA"/>
</dbReference>
<dbReference type="InterPro" id="IPR019734">
    <property type="entry name" value="TPR_rpt"/>
</dbReference>
<dbReference type="PANTHER" id="PTHR12558:SF13">
    <property type="entry name" value="CELL DIVISION CYCLE PROTEIN 27 HOMOLOG"/>
    <property type="match status" value="1"/>
</dbReference>
<evidence type="ECO:0000313" key="1">
    <source>
        <dbReference type="EMBL" id="SDC47361.1"/>
    </source>
</evidence>